<dbReference type="Gene3D" id="3.40.50.150">
    <property type="entry name" value="Vaccinia Virus protein VP39"/>
    <property type="match status" value="1"/>
</dbReference>
<dbReference type="GO" id="GO:0032259">
    <property type="term" value="P:methylation"/>
    <property type="evidence" value="ECO:0007669"/>
    <property type="project" value="UniProtKB-KW"/>
</dbReference>
<dbReference type="AlphaFoldDB" id="A0A291FH17"/>
<dbReference type="InterPro" id="IPR016584">
    <property type="entry name" value="MeTrfase_VrtF"/>
</dbReference>
<dbReference type="CDD" id="cd02440">
    <property type="entry name" value="AdoMet_MTases"/>
    <property type="match status" value="1"/>
</dbReference>
<dbReference type="PIRSF" id="PIRSF011491">
    <property type="entry name" value="Mtase_YbcY_prd"/>
    <property type="match status" value="1"/>
</dbReference>
<evidence type="ECO:0000313" key="2">
    <source>
        <dbReference type="EMBL" id="ATG32069.1"/>
    </source>
</evidence>
<feature type="domain" description="Methyltransferase type 12" evidence="1">
    <location>
        <begin position="77"/>
        <end position="176"/>
    </location>
</feature>
<evidence type="ECO:0000259" key="1">
    <source>
        <dbReference type="Pfam" id="PF08242"/>
    </source>
</evidence>
<reference evidence="2" key="1">
    <citation type="journal article" date="2017" name="Chemistry">
        <title>Biosynthesis and Total Synthesis of Pyrronazol B: a Secondary Metabolite from Nannocystis pusilla.</title>
        <authorList>
            <person name="Kalesse M."/>
            <person name="Muller R."/>
            <person name="Witte S.N.R."/>
            <person name="Hug J.J."/>
            <person name="Geraldy M."/>
        </authorList>
    </citation>
    <scope>NUCLEOTIDE SEQUENCE</scope>
    <source>
        <strain evidence="2">Ari7</strain>
    </source>
</reference>
<accession>A0A291FH17</accession>
<dbReference type="InterPro" id="IPR013217">
    <property type="entry name" value="Methyltransf_12"/>
</dbReference>
<keyword evidence="2" id="KW-0808">Transferase</keyword>
<keyword evidence="2" id="KW-0489">Methyltransferase</keyword>
<gene>
    <name evidence="2" type="primary">pynA</name>
</gene>
<dbReference type="Pfam" id="PF08242">
    <property type="entry name" value="Methyltransf_12"/>
    <property type="match status" value="1"/>
</dbReference>
<organism evidence="2">
    <name type="scientific">Nannocystis pusilla</name>
    <dbReference type="NCBI Taxonomy" id="889268"/>
    <lineage>
        <taxon>Bacteria</taxon>
        <taxon>Pseudomonadati</taxon>
        <taxon>Myxococcota</taxon>
        <taxon>Polyangia</taxon>
        <taxon>Nannocystales</taxon>
        <taxon>Nannocystaceae</taxon>
        <taxon>Nannocystis</taxon>
    </lineage>
</organism>
<dbReference type="GO" id="GO:0008168">
    <property type="term" value="F:methyltransferase activity"/>
    <property type="evidence" value="ECO:0007669"/>
    <property type="project" value="UniProtKB-KW"/>
</dbReference>
<protein>
    <submittedName>
        <fullName evidence="2">Methyltransferase</fullName>
    </submittedName>
</protein>
<dbReference type="EMBL" id="MF817819">
    <property type="protein sequence ID" value="ATG32069.1"/>
    <property type="molecule type" value="Genomic_DNA"/>
</dbReference>
<dbReference type="SUPFAM" id="SSF53335">
    <property type="entry name" value="S-adenosyl-L-methionine-dependent methyltransferases"/>
    <property type="match status" value="1"/>
</dbReference>
<sequence length="241" mass="27275">MPLITTPPMEVHLEHAIDSDVAETLDMATEAGQAAYTRSFLPRYDFLVLNLNNNLLWRCPTARMLEHYDAHVSERHLDAGVGSGYFLDHCRFPGVSPHIALVDLNPNTLVFVRERIRRYADVTLYRRNILKPLRIPEKFDSIGISYLLHCLPGLIEDKAVTVFENLKGCLNPGGVVFGSTLLYDLSMKHFFARLALDVYQRSGAMSNRWDTLAGLETALKRSFSRYELHTVGCTAFFSGRP</sequence>
<dbReference type="InterPro" id="IPR029063">
    <property type="entry name" value="SAM-dependent_MTases_sf"/>
</dbReference>
<name>A0A291FH17_9BACT</name>
<proteinExistence type="predicted"/>